<proteinExistence type="predicted"/>
<evidence type="ECO:0000313" key="1">
    <source>
        <dbReference type="EMBL" id="KHJ85781.1"/>
    </source>
</evidence>
<accession>A0A0B1SPG7</accession>
<sequence length="97" mass="10870">MGSDAMFKLTYDCTYESMAGALISPDCTRSKHDVTKMGNAGNFKHYPAFTKPSTNDLAHYFKAAVKDWAQINSPLKVDVIYRDDSMNSFANVRFSTD</sequence>
<dbReference type="OrthoDB" id="5872317at2759"/>
<evidence type="ECO:0000313" key="2">
    <source>
        <dbReference type="Proteomes" id="UP000053660"/>
    </source>
</evidence>
<organism evidence="1 2">
    <name type="scientific">Oesophagostomum dentatum</name>
    <name type="common">Nodular worm</name>
    <dbReference type="NCBI Taxonomy" id="61180"/>
    <lineage>
        <taxon>Eukaryota</taxon>
        <taxon>Metazoa</taxon>
        <taxon>Ecdysozoa</taxon>
        <taxon>Nematoda</taxon>
        <taxon>Chromadorea</taxon>
        <taxon>Rhabditida</taxon>
        <taxon>Rhabditina</taxon>
        <taxon>Rhabditomorpha</taxon>
        <taxon>Strongyloidea</taxon>
        <taxon>Strongylidae</taxon>
        <taxon>Oesophagostomum</taxon>
    </lineage>
</organism>
<name>A0A0B1SPG7_OESDE</name>
<protein>
    <submittedName>
        <fullName evidence="1">Uncharacterized protein</fullName>
    </submittedName>
</protein>
<dbReference type="Proteomes" id="UP000053660">
    <property type="component" value="Unassembled WGS sequence"/>
</dbReference>
<reference evidence="1 2" key="1">
    <citation type="submission" date="2014-03" db="EMBL/GenBank/DDBJ databases">
        <title>Draft genome of the hookworm Oesophagostomum dentatum.</title>
        <authorList>
            <person name="Mitreva M."/>
        </authorList>
    </citation>
    <scope>NUCLEOTIDE SEQUENCE [LARGE SCALE GENOMIC DNA]</scope>
    <source>
        <strain evidence="1 2">OD-Hann</strain>
    </source>
</reference>
<gene>
    <name evidence="1" type="ORF">OESDEN_14484</name>
</gene>
<dbReference type="EMBL" id="KN562615">
    <property type="protein sequence ID" value="KHJ85781.1"/>
    <property type="molecule type" value="Genomic_DNA"/>
</dbReference>
<dbReference type="AlphaFoldDB" id="A0A0B1SPG7"/>
<keyword evidence="2" id="KW-1185">Reference proteome</keyword>